<evidence type="ECO:0008006" key="2">
    <source>
        <dbReference type="Google" id="ProtNLM"/>
    </source>
</evidence>
<name>A0A699TTU5_TANCI</name>
<evidence type="ECO:0000313" key="1">
    <source>
        <dbReference type="EMBL" id="GFD13477.1"/>
    </source>
</evidence>
<reference evidence="1" key="1">
    <citation type="journal article" date="2019" name="Sci. Rep.">
        <title>Draft genome of Tanacetum cinerariifolium, the natural source of mosquito coil.</title>
        <authorList>
            <person name="Yamashiro T."/>
            <person name="Shiraishi A."/>
            <person name="Satake H."/>
            <person name="Nakayama K."/>
        </authorList>
    </citation>
    <scope>NUCLEOTIDE SEQUENCE</scope>
</reference>
<sequence>YEVFHDDHVKEFSSGSPTTHFDSSLYASFMFDLLINPFPPSDRSDSFEFTDELIPFISAPESDFYELADELAHNISPPEYDCFCFKNEPNAGDFAMDVVEDIFPTIEPRVHNALPTHPTFQLNLDFILSS</sequence>
<protein>
    <recommendedName>
        <fullName evidence="2">Reverse transcriptase domain-containing protein</fullName>
    </recommendedName>
</protein>
<feature type="non-terminal residue" evidence="1">
    <location>
        <position position="1"/>
    </location>
</feature>
<accession>A0A699TTU5</accession>
<gene>
    <name evidence="1" type="ORF">Tci_885446</name>
</gene>
<organism evidence="1">
    <name type="scientific">Tanacetum cinerariifolium</name>
    <name type="common">Dalmatian daisy</name>
    <name type="synonym">Chrysanthemum cinerariifolium</name>
    <dbReference type="NCBI Taxonomy" id="118510"/>
    <lineage>
        <taxon>Eukaryota</taxon>
        <taxon>Viridiplantae</taxon>
        <taxon>Streptophyta</taxon>
        <taxon>Embryophyta</taxon>
        <taxon>Tracheophyta</taxon>
        <taxon>Spermatophyta</taxon>
        <taxon>Magnoliopsida</taxon>
        <taxon>eudicotyledons</taxon>
        <taxon>Gunneridae</taxon>
        <taxon>Pentapetalae</taxon>
        <taxon>asterids</taxon>
        <taxon>campanulids</taxon>
        <taxon>Asterales</taxon>
        <taxon>Asteraceae</taxon>
        <taxon>Asteroideae</taxon>
        <taxon>Anthemideae</taxon>
        <taxon>Anthemidinae</taxon>
        <taxon>Tanacetum</taxon>
    </lineage>
</organism>
<dbReference type="AlphaFoldDB" id="A0A699TTU5"/>
<dbReference type="EMBL" id="BKCJ011272821">
    <property type="protein sequence ID" value="GFD13477.1"/>
    <property type="molecule type" value="Genomic_DNA"/>
</dbReference>
<comment type="caution">
    <text evidence="1">The sequence shown here is derived from an EMBL/GenBank/DDBJ whole genome shotgun (WGS) entry which is preliminary data.</text>
</comment>
<proteinExistence type="predicted"/>